<proteinExistence type="predicted"/>
<dbReference type="Proteomes" id="UP000668403">
    <property type="component" value="Unassembled WGS sequence"/>
</dbReference>
<keyword evidence="2" id="KW-0378">Hydrolase</keyword>
<reference evidence="2" key="1">
    <citation type="submission" date="2021-03" db="EMBL/GenBank/DDBJ databases">
        <title>Leucobacter chromiisoli sp. nov., isolated from chromium-containing soil of chemical plant.</title>
        <authorList>
            <person name="Xu Z."/>
        </authorList>
    </citation>
    <scope>NUCLEOTIDE SEQUENCE</scope>
    <source>
        <strain evidence="2">K 70/01</strain>
    </source>
</reference>
<accession>A0A939QFG8</accession>
<organism evidence="2 3">
    <name type="scientific">Leucobacter tardus</name>
    <dbReference type="NCBI Taxonomy" id="501483"/>
    <lineage>
        <taxon>Bacteria</taxon>
        <taxon>Bacillati</taxon>
        <taxon>Actinomycetota</taxon>
        <taxon>Actinomycetes</taxon>
        <taxon>Micrococcales</taxon>
        <taxon>Microbacteriaceae</taxon>
        <taxon>Leucobacter</taxon>
    </lineage>
</organism>
<dbReference type="GO" id="GO:0004622">
    <property type="term" value="F:phosphatidylcholine lysophospholipase activity"/>
    <property type="evidence" value="ECO:0007669"/>
    <property type="project" value="TreeGrafter"/>
</dbReference>
<name>A0A939QFG8_9MICO</name>
<dbReference type="InterPro" id="IPR013830">
    <property type="entry name" value="SGNH_hydro"/>
</dbReference>
<protein>
    <submittedName>
        <fullName evidence="2">SGNH/GDSL hydrolase family protein</fullName>
    </submittedName>
</protein>
<gene>
    <name evidence="2" type="ORF">J4H85_13235</name>
</gene>
<dbReference type="AlphaFoldDB" id="A0A939QFG8"/>
<comment type="caution">
    <text evidence="2">The sequence shown here is derived from an EMBL/GenBank/DDBJ whole genome shotgun (WGS) entry which is preliminary data.</text>
</comment>
<dbReference type="CDD" id="cd00229">
    <property type="entry name" value="SGNH_hydrolase"/>
    <property type="match status" value="1"/>
</dbReference>
<feature type="domain" description="SGNH hydrolase-type esterase" evidence="1">
    <location>
        <begin position="66"/>
        <end position="233"/>
    </location>
</feature>
<dbReference type="Pfam" id="PF13472">
    <property type="entry name" value="Lipase_GDSL_2"/>
    <property type="match status" value="1"/>
</dbReference>
<dbReference type="EMBL" id="JAGFBF010000006">
    <property type="protein sequence ID" value="MBO2990961.1"/>
    <property type="molecule type" value="Genomic_DNA"/>
</dbReference>
<dbReference type="PANTHER" id="PTHR30383:SF5">
    <property type="entry name" value="SGNH HYDROLASE-TYPE ESTERASE DOMAIN-CONTAINING PROTEIN"/>
    <property type="match status" value="1"/>
</dbReference>
<dbReference type="SUPFAM" id="SSF52266">
    <property type="entry name" value="SGNH hydrolase"/>
    <property type="match status" value="1"/>
</dbReference>
<sequence length="262" mass="28486">MPPVHPFRGLVALGTVVLGTVARRLGWQQAAEFANRPVMALSDQQPVTADWWRARRKTPGDVFIIALGDSTAQGIGASRPGYSYVGQVVDRMEAYTAAPVHVTNLAVSGATTTLCARDQLPRLVNPLTKDPEVVTVAIGANDIAQWDPVVFHRNLSEILDAVPDHALVAELPCFFTPRAQRRVRTANRILHTLAAARGLTVVPLHAATRARGIRGILTEFAVDGFHPTDSGYTVWADTFWPYVRARIDATTRARSSAEEHAG</sequence>
<evidence type="ECO:0000259" key="1">
    <source>
        <dbReference type="Pfam" id="PF13472"/>
    </source>
</evidence>
<dbReference type="InterPro" id="IPR051532">
    <property type="entry name" value="Ester_Hydrolysis_Enzymes"/>
</dbReference>
<evidence type="ECO:0000313" key="2">
    <source>
        <dbReference type="EMBL" id="MBO2990961.1"/>
    </source>
</evidence>
<dbReference type="PANTHER" id="PTHR30383">
    <property type="entry name" value="THIOESTERASE 1/PROTEASE 1/LYSOPHOSPHOLIPASE L1"/>
    <property type="match status" value="1"/>
</dbReference>
<keyword evidence="3" id="KW-1185">Reference proteome</keyword>
<dbReference type="Gene3D" id="3.40.50.1110">
    <property type="entry name" value="SGNH hydrolase"/>
    <property type="match status" value="1"/>
</dbReference>
<dbReference type="InterPro" id="IPR036514">
    <property type="entry name" value="SGNH_hydro_sf"/>
</dbReference>
<evidence type="ECO:0000313" key="3">
    <source>
        <dbReference type="Proteomes" id="UP000668403"/>
    </source>
</evidence>